<gene>
    <name evidence="3" type="ORF">AMTR_s00079p00083460</name>
</gene>
<dbReference type="InterPro" id="IPR011050">
    <property type="entry name" value="Pectin_lyase_fold/virulence"/>
</dbReference>
<evidence type="ECO:0000256" key="1">
    <source>
        <dbReference type="ARBA" id="ARBA00023239"/>
    </source>
</evidence>
<dbReference type="Pfam" id="PF00544">
    <property type="entry name" value="Pectate_lyase_4"/>
    <property type="match status" value="1"/>
</dbReference>
<dbReference type="AlphaFoldDB" id="W1P8M6"/>
<dbReference type="Gramene" id="ERN03961">
    <property type="protein sequence ID" value="ERN03961"/>
    <property type="gene ID" value="AMTR_s00079p00083460"/>
</dbReference>
<dbReference type="InterPro" id="IPR045032">
    <property type="entry name" value="PEL"/>
</dbReference>
<keyword evidence="1" id="KW-0456">Lyase</keyword>
<dbReference type="EMBL" id="KI394313">
    <property type="protein sequence ID" value="ERN03961.1"/>
    <property type="molecule type" value="Genomic_DNA"/>
</dbReference>
<protein>
    <recommendedName>
        <fullName evidence="2">Pectate lyase domain-containing protein</fullName>
    </recommendedName>
</protein>
<dbReference type="PANTHER" id="PTHR31683">
    <property type="entry name" value="PECTATE LYASE 18-RELATED"/>
    <property type="match status" value="1"/>
</dbReference>
<evidence type="ECO:0000313" key="4">
    <source>
        <dbReference type="Proteomes" id="UP000017836"/>
    </source>
</evidence>
<name>W1P8M6_AMBTC</name>
<dbReference type="OMA" id="ISNCHLR"/>
<dbReference type="STRING" id="13333.W1P8M6"/>
<reference evidence="4" key="1">
    <citation type="journal article" date="2013" name="Science">
        <title>The Amborella genome and the evolution of flowering plants.</title>
        <authorList>
            <consortium name="Amborella Genome Project"/>
        </authorList>
    </citation>
    <scope>NUCLEOTIDE SEQUENCE [LARGE SCALE GENOMIC DNA]</scope>
</reference>
<organism evidence="3 4">
    <name type="scientific">Amborella trichopoda</name>
    <dbReference type="NCBI Taxonomy" id="13333"/>
    <lineage>
        <taxon>Eukaryota</taxon>
        <taxon>Viridiplantae</taxon>
        <taxon>Streptophyta</taxon>
        <taxon>Embryophyta</taxon>
        <taxon>Tracheophyta</taxon>
        <taxon>Spermatophyta</taxon>
        <taxon>Magnoliopsida</taxon>
        <taxon>Amborellales</taxon>
        <taxon>Amborellaceae</taxon>
        <taxon>Amborella</taxon>
    </lineage>
</organism>
<sequence>MVWIDHVTSGESEEGLISVVQGSIDVTISNCHLRNHNFNMLLGASDGDTVDKNTRVTVYRNFFVSSKQRVPHCRWGYCHVVNNYYKNWGFYALGGRVNAQIYCESNVFEPQTPKEVTPWFRGFNGDRTATIESHGDLLLNGAKFTWFNHTPLHHPDYVKDLYYPPSYPTNHLATMLQNCAGVLGFKLNTCFRMARKWE</sequence>
<dbReference type="SMART" id="SM00656">
    <property type="entry name" value="Amb_all"/>
    <property type="match status" value="1"/>
</dbReference>
<dbReference type="InterPro" id="IPR012334">
    <property type="entry name" value="Pectin_lyas_fold"/>
</dbReference>
<dbReference type="Proteomes" id="UP000017836">
    <property type="component" value="Unassembled WGS sequence"/>
</dbReference>
<dbReference type="InterPro" id="IPR002022">
    <property type="entry name" value="Pec_lyase"/>
</dbReference>
<keyword evidence="4" id="KW-1185">Reference proteome</keyword>
<dbReference type="PANTHER" id="PTHR31683:SF18">
    <property type="entry name" value="PECTATE LYASE 21-RELATED"/>
    <property type="match status" value="1"/>
</dbReference>
<evidence type="ECO:0000313" key="3">
    <source>
        <dbReference type="EMBL" id="ERN03961.1"/>
    </source>
</evidence>
<accession>W1P8M6</accession>
<dbReference type="GO" id="GO:0030570">
    <property type="term" value="F:pectate lyase activity"/>
    <property type="evidence" value="ECO:0007669"/>
    <property type="project" value="InterPro"/>
</dbReference>
<dbReference type="Gene3D" id="2.160.20.10">
    <property type="entry name" value="Single-stranded right-handed beta-helix, Pectin lyase-like"/>
    <property type="match status" value="1"/>
</dbReference>
<dbReference type="eggNOG" id="ENOG502QS5J">
    <property type="taxonomic scope" value="Eukaryota"/>
</dbReference>
<dbReference type="SUPFAM" id="SSF51126">
    <property type="entry name" value="Pectin lyase-like"/>
    <property type="match status" value="1"/>
</dbReference>
<feature type="domain" description="Pectate lyase" evidence="2">
    <location>
        <begin position="1"/>
        <end position="114"/>
    </location>
</feature>
<proteinExistence type="predicted"/>
<evidence type="ECO:0000259" key="2">
    <source>
        <dbReference type="SMART" id="SM00656"/>
    </source>
</evidence>
<dbReference type="HOGENOM" id="CLU_1379811_0_0_1"/>